<dbReference type="AlphaFoldDB" id="A0AAV5URB6"/>
<feature type="non-terminal residue" evidence="1">
    <location>
        <position position="198"/>
    </location>
</feature>
<evidence type="ECO:0000313" key="2">
    <source>
        <dbReference type="Proteomes" id="UP001432322"/>
    </source>
</evidence>
<feature type="non-terminal residue" evidence="1">
    <location>
        <position position="1"/>
    </location>
</feature>
<evidence type="ECO:0000313" key="1">
    <source>
        <dbReference type="EMBL" id="GMT08773.1"/>
    </source>
</evidence>
<comment type="caution">
    <text evidence="1">The sequence shown here is derived from an EMBL/GenBank/DDBJ whole genome shotgun (WGS) entry which is preliminary data.</text>
</comment>
<sequence length="198" mass="22359">SERQEWYDRFTASRSPPFSRPIPPGTVSEGYVYTVGQIQLRELEEGARYFLHCYFYDGEANIFFGSDGCSMVVACHKKTLIFNEEFYFHAPVISAVHIVMEVVKERPGDDGISVAWSVLEMSKEGQALPYFGQHQHAPTLKQKLYPGSPMFLLLSKSLGSYSGLEGVVETRLLSHQHMSAISDFFPEYYIVTNADAIP</sequence>
<keyword evidence="2" id="KW-1185">Reference proteome</keyword>
<name>A0AAV5URB6_9BILA</name>
<protein>
    <submittedName>
        <fullName evidence="1">Uncharacterized protein</fullName>
    </submittedName>
</protein>
<accession>A0AAV5URB6</accession>
<organism evidence="1 2">
    <name type="scientific">Pristionchus fissidentatus</name>
    <dbReference type="NCBI Taxonomy" id="1538716"/>
    <lineage>
        <taxon>Eukaryota</taxon>
        <taxon>Metazoa</taxon>
        <taxon>Ecdysozoa</taxon>
        <taxon>Nematoda</taxon>
        <taxon>Chromadorea</taxon>
        <taxon>Rhabditida</taxon>
        <taxon>Rhabditina</taxon>
        <taxon>Diplogasteromorpha</taxon>
        <taxon>Diplogasteroidea</taxon>
        <taxon>Neodiplogasteridae</taxon>
        <taxon>Pristionchus</taxon>
    </lineage>
</organism>
<dbReference type="Proteomes" id="UP001432322">
    <property type="component" value="Unassembled WGS sequence"/>
</dbReference>
<reference evidence="1" key="1">
    <citation type="submission" date="2023-10" db="EMBL/GenBank/DDBJ databases">
        <title>Genome assembly of Pristionchus species.</title>
        <authorList>
            <person name="Yoshida K."/>
            <person name="Sommer R.J."/>
        </authorList>
    </citation>
    <scope>NUCLEOTIDE SEQUENCE</scope>
    <source>
        <strain evidence="1">RS5133</strain>
    </source>
</reference>
<proteinExistence type="predicted"/>
<dbReference type="EMBL" id="BTSY01000001">
    <property type="protein sequence ID" value="GMT08773.1"/>
    <property type="molecule type" value="Genomic_DNA"/>
</dbReference>
<gene>
    <name evidence="1" type="ORF">PFISCL1PPCAC_70</name>
</gene>